<dbReference type="EMBL" id="LGRX02008054">
    <property type="protein sequence ID" value="KAK3273986.1"/>
    <property type="molecule type" value="Genomic_DNA"/>
</dbReference>
<evidence type="ECO:0000256" key="2">
    <source>
        <dbReference type="SAM" id="SignalP"/>
    </source>
</evidence>
<feature type="compositionally biased region" description="Basic and acidic residues" evidence="1">
    <location>
        <begin position="58"/>
        <end position="67"/>
    </location>
</feature>
<evidence type="ECO:0000256" key="1">
    <source>
        <dbReference type="SAM" id="MobiDB-lite"/>
    </source>
</evidence>
<evidence type="ECO:0000313" key="4">
    <source>
        <dbReference type="Proteomes" id="UP001190700"/>
    </source>
</evidence>
<organism evidence="3 4">
    <name type="scientific">Cymbomonas tetramitiformis</name>
    <dbReference type="NCBI Taxonomy" id="36881"/>
    <lineage>
        <taxon>Eukaryota</taxon>
        <taxon>Viridiplantae</taxon>
        <taxon>Chlorophyta</taxon>
        <taxon>Pyramimonadophyceae</taxon>
        <taxon>Pyramimonadales</taxon>
        <taxon>Pyramimonadaceae</taxon>
        <taxon>Cymbomonas</taxon>
    </lineage>
</organism>
<protein>
    <submittedName>
        <fullName evidence="3">Uncharacterized protein</fullName>
    </submittedName>
</protein>
<keyword evidence="2" id="KW-0732">Signal</keyword>
<accession>A0AAE0G9E0</accession>
<dbReference type="AlphaFoldDB" id="A0AAE0G9E0"/>
<gene>
    <name evidence="3" type="ORF">CYMTET_17807</name>
</gene>
<feature type="chain" id="PRO_5041997478" evidence="2">
    <location>
        <begin position="27"/>
        <end position="152"/>
    </location>
</feature>
<feature type="signal peptide" evidence="2">
    <location>
        <begin position="1"/>
        <end position="26"/>
    </location>
</feature>
<comment type="caution">
    <text evidence="3">The sequence shown here is derived from an EMBL/GenBank/DDBJ whole genome shotgun (WGS) entry which is preliminary data.</text>
</comment>
<name>A0AAE0G9E0_9CHLO</name>
<feature type="region of interest" description="Disordered" evidence="1">
    <location>
        <begin position="58"/>
        <end position="87"/>
    </location>
</feature>
<sequence>MNIYTRDVLANFLLMALLTVPPLTTAAARNERAAEALIVSEKALESRKLLYTTDKLRAAQRERHGRSQDNSAEGEAGSPTSAAEGRRASLFNELPDEIVLRITSASEVEKEAAEAEEFVKARASREISERLVEIGRELNRIDKEIENIGLEI</sequence>
<evidence type="ECO:0000313" key="3">
    <source>
        <dbReference type="EMBL" id="KAK3273986.1"/>
    </source>
</evidence>
<reference evidence="3 4" key="1">
    <citation type="journal article" date="2015" name="Genome Biol. Evol.">
        <title>Comparative Genomics of a Bacterivorous Green Alga Reveals Evolutionary Causalities and Consequences of Phago-Mixotrophic Mode of Nutrition.</title>
        <authorList>
            <person name="Burns J.A."/>
            <person name="Paasch A."/>
            <person name="Narechania A."/>
            <person name="Kim E."/>
        </authorList>
    </citation>
    <scope>NUCLEOTIDE SEQUENCE [LARGE SCALE GENOMIC DNA]</scope>
    <source>
        <strain evidence="3 4">PLY_AMNH</strain>
    </source>
</reference>
<keyword evidence="4" id="KW-1185">Reference proteome</keyword>
<dbReference type="Proteomes" id="UP001190700">
    <property type="component" value="Unassembled WGS sequence"/>
</dbReference>
<proteinExistence type="predicted"/>